<reference evidence="8 9" key="1">
    <citation type="submission" date="2012-10" db="EMBL/GenBank/DDBJ databases">
        <title>Genome assembly of Amycolatopsis azurea DSM 43854.</title>
        <authorList>
            <person name="Khatri I."/>
            <person name="Kaur I."/>
            <person name="Subramanian S."/>
            <person name="Mayilraj S."/>
        </authorList>
    </citation>
    <scope>NUCLEOTIDE SEQUENCE [LARGE SCALE GENOMIC DNA]</scope>
    <source>
        <strain evidence="8 9">DSM 43854</strain>
    </source>
</reference>
<evidence type="ECO:0000256" key="1">
    <source>
        <dbReference type="ARBA" id="ARBA00004141"/>
    </source>
</evidence>
<evidence type="ECO:0000256" key="5">
    <source>
        <dbReference type="ARBA" id="ARBA00023251"/>
    </source>
</evidence>
<dbReference type="PIRSF" id="PIRSF006648">
    <property type="entry name" value="DrrB"/>
    <property type="match status" value="1"/>
</dbReference>
<organism evidence="8 9">
    <name type="scientific">Amycolatopsis azurea DSM 43854</name>
    <dbReference type="NCBI Taxonomy" id="1238180"/>
    <lineage>
        <taxon>Bacteria</taxon>
        <taxon>Bacillati</taxon>
        <taxon>Actinomycetota</taxon>
        <taxon>Actinomycetes</taxon>
        <taxon>Pseudonocardiales</taxon>
        <taxon>Pseudonocardiaceae</taxon>
        <taxon>Amycolatopsis</taxon>
    </lineage>
</organism>
<dbReference type="InterPro" id="IPR000412">
    <property type="entry name" value="ABC_2_transport"/>
</dbReference>
<comment type="similarity">
    <text evidence="6">Belongs to the ABC-2 integral membrane protein family.</text>
</comment>
<dbReference type="GO" id="GO:0046677">
    <property type="term" value="P:response to antibiotic"/>
    <property type="evidence" value="ECO:0007669"/>
    <property type="project" value="UniProtKB-KW"/>
</dbReference>
<keyword evidence="6" id="KW-1003">Cell membrane</keyword>
<evidence type="ECO:0000256" key="4">
    <source>
        <dbReference type="ARBA" id="ARBA00023136"/>
    </source>
</evidence>
<name>M2QKM7_9PSEU</name>
<comment type="caution">
    <text evidence="8">The sequence shown here is derived from an EMBL/GenBank/DDBJ whole genome shotgun (WGS) entry which is preliminary data.</text>
</comment>
<dbReference type="EMBL" id="ANMG01000033">
    <property type="protein sequence ID" value="EMD26412.1"/>
    <property type="molecule type" value="Genomic_DNA"/>
</dbReference>
<keyword evidence="2 6" id="KW-0812">Transmembrane</keyword>
<comment type="subcellular location">
    <subcellularLocation>
        <location evidence="6">Cell membrane</location>
        <topology evidence="6">Multi-pass membrane protein</topology>
    </subcellularLocation>
    <subcellularLocation>
        <location evidence="1">Membrane</location>
        <topology evidence="1">Multi-pass membrane protein</topology>
    </subcellularLocation>
</comment>
<gene>
    <name evidence="8" type="ORF">C791_3541</name>
</gene>
<dbReference type="GO" id="GO:0140359">
    <property type="term" value="F:ABC-type transporter activity"/>
    <property type="evidence" value="ECO:0007669"/>
    <property type="project" value="InterPro"/>
</dbReference>
<dbReference type="RefSeq" id="WP_005157931.1">
    <property type="nucleotide sequence ID" value="NZ_ANMG01000033.1"/>
</dbReference>
<dbReference type="PATRIC" id="fig|1238180.3.peg.3872"/>
<dbReference type="Proteomes" id="UP000014137">
    <property type="component" value="Unassembled WGS sequence"/>
</dbReference>
<dbReference type="PANTHER" id="PTHR43229:SF2">
    <property type="entry name" value="NODULATION PROTEIN J"/>
    <property type="match status" value="1"/>
</dbReference>
<evidence type="ECO:0000313" key="8">
    <source>
        <dbReference type="EMBL" id="EMD26412.1"/>
    </source>
</evidence>
<dbReference type="GO" id="GO:0043190">
    <property type="term" value="C:ATP-binding cassette (ABC) transporter complex"/>
    <property type="evidence" value="ECO:0007669"/>
    <property type="project" value="InterPro"/>
</dbReference>
<evidence type="ECO:0000313" key="9">
    <source>
        <dbReference type="Proteomes" id="UP000014137"/>
    </source>
</evidence>
<dbReference type="PANTHER" id="PTHR43229">
    <property type="entry name" value="NODULATION PROTEIN J"/>
    <property type="match status" value="1"/>
</dbReference>
<keyword evidence="3 6" id="KW-1133">Transmembrane helix</keyword>
<keyword evidence="4 6" id="KW-0472">Membrane</keyword>
<protein>
    <recommendedName>
        <fullName evidence="6">Transport permease protein</fullName>
    </recommendedName>
</protein>
<dbReference type="InterPro" id="IPR047817">
    <property type="entry name" value="ABC2_TM_bact-type"/>
</dbReference>
<evidence type="ECO:0000256" key="3">
    <source>
        <dbReference type="ARBA" id="ARBA00022989"/>
    </source>
</evidence>
<feature type="transmembrane region" description="Helical" evidence="6">
    <location>
        <begin position="69"/>
        <end position="90"/>
    </location>
</feature>
<feature type="domain" description="ABC transmembrane type-2" evidence="7">
    <location>
        <begin position="36"/>
        <end position="261"/>
    </location>
</feature>
<feature type="transmembrane region" description="Helical" evidence="6">
    <location>
        <begin position="236"/>
        <end position="254"/>
    </location>
</feature>
<dbReference type="Pfam" id="PF01061">
    <property type="entry name" value="ABC2_membrane"/>
    <property type="match status" value="1"/>
</dbReference>
<proteinExistence type="inferred from homology"/>
<dbReference type="InterPro" id="IPR013525">
    <property type="entry name" value="ABC2_TM"/>
</dbReference>
<feature type="transmembrane region" description="Helical" evidence="6">
    <location>
        <begin position="38"/>
        <end position="57"/>
    </location>
</feature>
<accession>M2QKM7</accession>
<evidence type="ECO:0000256" key="2">
    <source>
        <dbReference type="ARBA" id="ARBA00022692"/>
    </source>
</evidence>
<evidence type="ECO:0000259" key="7">
    <source>
        <dbReference type="PROSITE" id="PS51012"/>
    </source>
</evidence>
<feature type="transmembrane region" description="Helical" evidence="6">
    <location>
        <begin position="111"/>
        <end position="137"/>
    </location>
</feature>
<feature type="transmembrane region" description="Helical" evidence="6">
    <location>
        <begin position="149"/>
        <end position="173"/>
    </location>
</feature>
<sequence length="262" mass="27727">MTTRTMTIQTTTTARAKSPSLVMLRRNFKHLTRNPTSVFNAILMPVVMMLMFVYVFGDAFSVGVDYIDYATPGLMLLAVCYGLGATATAVNSDMTKGIINRFKVMDVSRGAVLTGHVVASLLTNLIAIAALTGVAFLLGFSPSAGFLDWLGVVGMVVLLGFAAGWLTIALGLAAKSPETAGMASVPLVMLPFFSSAIVPAEKMGPGLREFAQYQPFTPIIETLRGLLNGAPAASDVFPALGWCAGIALVGYLWASSTFKKRA</sequence>
<evidence type="ECO:0000256" key="6">
    <source>
        <dbReference type="RuleBase" id="RU361157"/>
    </source>
</evidence>
<feature type="transmembrane region" description="Helical" evidence="6">
    <location>
        <begin position="180"/>
        <end position="200"/>
    </location>
</feature>
<dbReference type="PROSITE" id="PS51012">
    <property type="entry name" value="ABC_TM2"/>
    <property type="match status" value="1"/>
</dbReference>
<keyword evidence="5" id="KW-0046">Antibiotic resistance</keyword>
<dbReference type="InterPro" id="IPR051784">
    <property type="entry name" value="Nod_factor_ABC_transporter"/>
</dbReference>
<dbReference type="AlphaFoldDB" id="M2QKM7"/>
<keyword evidence="6" id="KW-0813">Transport</keyword>